<dbReference type="RefSeq" id="WP_262581192.1">
    <property type="nucleotide sequence ID" value="NZ_JAOQJV010000004.1"/>
</dbReference>
<gene>
    <name evidence="2" type="ORF">OCV65_05185</name>
</gene>
<proteinExistence type="predicted"/>
<feature type="signal peptide" evidence="1">
    <location>
        <begin position="1"/>
        <end position="24"/>
    </location>
</feature>
<accession>A0ABT2S4W6</accession>
<evidence type="ECO:0000313" key="3">
    <source>
        <dbReference type="Proteomes" id="UP001207605"/>
    </source>
</evidence>
<feature type="chain" id="PRO_5047018791" evidence="1">
    <location>
        <begin position="25"/>
        <end position="279"/>
    </location>
</feature>
<sequence>MKKIIRMLICVQLLLVLIAQTVFAQDTGKGADIQSKKNYLIEKGYDEEILSYLSDDNINSVYHKLKYDFHGKAKVSAQINRSGEMISNYATRAAINKTQLEIKSIVNNYMYDSGEILGCELILSYEWLVTPTTNGKDAITVNWDPTYFSLAEMGGFNGSSSIINSATENEEFFNFGMTVNALNTGGAGWNIDVFKSDTEKTLQTNPKGQMTLFFEPNYSFNASDDVVMRFTTMYYQNKATDDSLINFSTNGTGVQAVGTSTDTMRNIVQYISNMVDVTG</sequence>
<evidence type="ECO:0000256" key="1">
    <source>
        <dbReference type="SAM" id="SignalP"/>
    </source>
</evidence>
<protein>
    <submittedName>
        <fullName evidence="2">Uncharacterized protein</fullName>
    </submittedName>
</protein>
<reference evidence="2 3" key="1">
    <citation type="journal article" date="2021" name="ISME Commun">
        <title>Automated analysis of genomic sequences facilitates high-throughput and comprehensive description of bacteria.</title>
        <authorList>
            <person name="Hitch T.C.A."/>
        </authorList>
    </citation>
    <scope>NUCLEOTIDE SEQUENCE [LARGE SCALE GENOMIC DNA]</scope>
    <source>
        <strain evidence="2 3">Sanger_02</strain>
    </source>
</reference>
<dbReference type="EMBL" id="JAOQJV010000004">
    <property type="protein sequence ID" value="MCU6699631.1"/>
    <property type="molecule type" value="Genomic_DNA"/>
</dbReference>
<organism evidence="2 3">
    <name type="scientific">Dorea ammoniilytica</name>
    <dbReference type="NCBI Taxonomy" id="2981788"/>
    <lineage>
        <taxon>Bacteria</taxon>
        <taxon>Bacillati</taxon>
        <taxon>Bacillota</taxon>
        <taxon>Clostridia</taxon>
        <taxon>Lachnospirales</taxon>
        <taxon>Lachnospiraceae</taxon>
        <taxon>Dorea</taxon>
    </lineage>
</organism>
<keyword evidence="1" id="KW-0732">Signal</keyword>
<name>A0ABT2S4W6_9FIRM</name>
<evidence type="ECO:0000313" key="2">
    <source>
        <dbReference type="EMBL" id="MCU6699631.1"/>
    </source>
</evidence>
<comment type="caution">
    <text evidence="2">The sequence shown here is derived from an EMBL/GenBank/DDBJ whole genome shotgun (WGS) entry which is preliminary data.</text>
</comment>
<keyword evidence="3" id="KW-1185">Reference proteome</keyword>
<dbReference type="Proteomes" id="UP001207605">
    <property type="component" value="Unassembled WGS sequence"/>
</dbReference>